<comment type="caution">
    <text evidence="1">The sequence shown here is derived from an EMBL/GenBank/DDBJ whole genome shotgun (WGS) entry which is preliminary data.</text>
</comment>
<evidence type="ECO:0000313" key="2">
    <source>
        <dbReference type="Proteomes" id="UP000765509"/>
    </source>
</evidence>
<accession>A0A9Q3FDH0</accession>
<reference evidence="1" key="1">
    <citation type="submission" date="2021-03" db="EMBL/GenBank/DDBJ databases">
        <title>Draft genome sequence of rust myrtle Austropuccinia psidii MF-1, a brazilian biotype.</title>
        <authorList>
            <person name="Quecine M.C."/>
            <person name="Pachon D.M.R."/>
            <person name="Bonatelli M.L."/>
            <person name="Correr F.H."/>
            <person name="Franceschini L.M."/>
            <person name="Leite T.F."/>
            <person name="Margarido G.R.A."/>
            <person name="Almeida C.A."/>
            <person name="Ferrarezi J.A."/>
            <person name="Labate C.A."/>
        </authorList>
    </citation>
    <scope>NUCLEOTIDE SEQUENCE</scope>
    <source>
        <strain evidence="1">MF-1</strain>
    </source>
</reference>
<protein>
    <submittedName>
        <fullName evidence="1">Uncharacterized protein</fullName>
    </submittedName>
</protein>
<name>A0A9Q3FDH0_9BASI</name>
<proteinExistence type="predicted"/>
<sequence>MPTLHTQILTPVLDPNTSNAKPCTVNPYARAASQQLQCFLMPVQAPNASHTNPYIVQAPKNSSNSLHPCRCPTIHTQILMLVQVPDNSDNSLCLGSLLEILTMDYMTKINSV</sequence>
<evidence type="ECO:0000313" key="1">
    <source>
        <dbReference type="EMBL" id="MBW0538083.1"/>
    </source>
</evidence>
<dbReference type="EMBL" id="AVOT02042660">
    <property type="protein sequence ID" value="MBW0538083.1"/>
    <property type="molecule type" value="Genomic_DNA"/>
</dbReference>
<dbReference type="Proteomes" id="UP000765509">
    <property type="component" value="Unassembled WGS sequence"/>
</dbReference>
<keyword evidence="2" id="KW-1185">Reference proteome</keyword>
<gene>
    <name evidence="1" type="ORF">O181_077798</name>
</gene>
<organism evidence="1 2">
    <name type="scientific">Austropuccinia psidii MF-1</name>
    <dbReference type="NCBI Taxonomy" id="1389203"/>
    <lineage>
        <taxon>Eukaryota</taxon>
        <taxon>Fungi</taxon>
        <taxon>Dikarya</taxon>
        <taxon>Basidiomycota</taxon>
        <taxon>Pucciniomycotina</taxon>
        <taxon>Pucciniomycetes</taxon>
        <taxon>Pucciniales</taxon>
        <taxon>Sphaerophragmiaceae</taxon>
        <taxon>Austropuccinia</taxon>
    </lineage>
</organism>
<dbReference type="AlphaFoldDB" id="A0A9Q3FDH0"/>